<dbReference type="AlphaFoldDB" id="A0A8J3ZDI6"/>
<feature type="compositionally biased region" description="Low complexity" evidence="6">
    <location>
        <begin position="409"/>
        <end position="420"/>
    </location>
</feature>
<evidence type="ECO:0008006" key="10">
    <source>
        <dbReference type="Google" id="ProtNLM"/>
    </source>
</evidence>
<dbReference type="PRINTS" id="PR00301">
    <property type="entry name" value="HEATSHOCK70"/>
</dbReference>
<evidence type="ECO:0000256" key="5">
    <source>
        <dbReference type="ARBA" id="ARBA00023186"/>
    </source>
</evidence>
<name>A0A8J3ZDI6_9ACTN</name>
<keyword evidence="7" id="KW-1133">Transmembrane helix</keyword>
<evidence type="ECO:0000313" key="9">
    <source>
        <dbReference type="Proteomes" id="UP000612585"/>
    </source>
</evidence>
<dbReference type="Gene3D" id="3.90.640.10">
    <property type="entry name" value="Actin, Chain A, domain 4"/>
    <property type="match status" value="1"/>
</dbReference>
<comment type="caution">
    <text evidence="8">The sequence shown here is derived from an EMBL/GenBank/DDBJ whole genome shotgun (WGS) entry which is preliminary data.</text>
</comment>
<feature type="compositionally biased region" description="Low complexity" evidence="6">
    <location>
        <begin position="660"/>
        <end position="677"/>
    </location>
</feature>
<feature type="compositionally biased region" description="Pro residues" evidence="6">
    <location>
        <begin position="621"/>
        <end position="644"/>
    </location>
</feature>
<evidence type="ECO:0000256" key="3">
    <source>
        <dbReference type="ARBA" id="ARBA00022840"/>
    </source>
</evidence>
<proteinExistence type="inferred from homology"/>
<dbReference type="PANTHER" id="PTHR42749">
    <property type="entry name" value="CELL SHAPE-DETERMINING PROTEIN MREB"/>
    <property type="match status" value="1"/>
</dbReference>
<feature type="compositionally biased region" description="Low complexity" evidence="6">
    <location>
        <begin position="690"/>
        <end position="770"/>
    </location>
</feature>
<evidence type="ECO:0000256" key="7">
    <source>
        <dbReference type="SAM" id="Phobius"/>
    </source>
</evidence>
<protein>
    <recommendedName>
        <fullName evidence="10">Hsp70 protein</fullName>
    </recommendedName>
</protein>
<feature type="transmembrane region" description="Helical" evidence="7">
    <location>
        <begin position="780"/>
        <end position="802"/>
    </location>
</feature>
<dbReference type="Pfam" id="PF00012">
    <property type="entry name" value="HSP70"/>
    <property type="match status" value="1"/>
</dbReference>
<evidence type="ECO:0000256" key="1">
    <source>
        <dbReference type="ARBA" id="ARBA00007381"/>
    </source>
</evidence>
<feature type="compositionally biased region" description="Low complexity" evidence="6">
    <location>
        <begin position="576"/>
        <end position="589"/>
    </location>
</feature>
<dbReference type="EMBL" id="BOPG01000048">
    <property type="protein sequence ID" value="GIJ59646.1"/>
    <property type="molecule type" value="Genomic_DNA"/>
</dbReference>
<dbReference type="InterPro" id="IPR018181">
    <property type="entry name" value="Heat_shock_70_CS"/>
</dbReference>
<evidence type="ECO:0000256" key="4">
    <source>
        <dbReference type="ARBA" id="ARBA00023016"/>
    </source>
</evidence>
<keyword evidence="3" id="KW-0067">ATP-binding</keyword>
<feature type="compositionally biased region" description="Pro residues" evidence="6">
    <location>
        <begin position="678"/>
        <end position="689"/>
    </location>
</feature>
<feature type="compositionally biased region" description="Pro residues" evidence="6">
    <location>
        <begin position="421"/>
        <end position="442"/>
    </location>
</feature>
<dbReference type="SUPFAM" id="SSF53067">
    <property type="entry name" value="Actin-like ATPase domain"/>
    <property type="match status" value="2"/>
</dbReference>
<dbReference type="Gene3D" id="2.60.120.560">
    <property type="entry name" value="Exo-inulinase, domain 1"/>
    <property type="match status" value="1"/>
</dbReference>
<feature type="compositionally biased region" description="Pro residues" evidence="6">
    <location>
        <begin position="565"/>
        <end position="575"/>
    </location>
</feature>
<evidence type="ECO:0000256" key="2">
    <source>
        <dbReference type="ARBA" id="ARBA00022741"/>
    </source>
</evidence>
<dbReference type="PROSITE" id="PS01036">
    <property type="entry name" value="HSP70_3"/>
    <property type="match status" value="1"/>
</dbReference>
<accession>A0A8J3ZDI6</accession>
<gene>
    <name evidence="8" type="ORF">Vau01_071620</name>
</gene>
<dbReference type="InterPro" id="IPR013126">
    <property type="entry name" value="Hsp_70_fam"/>
</dbReference>
<dbReference type="InterPro" id="IPR043129">
    <property type="entry name" value="ATPase_NBD"/>
</dbReference>
<keyword evidence="7" id="KW-0812">Transmembrane</keyword>
<keyword evidence="4" id="KW-0346">Stress response</keyword>
<feature type="region of interest" description="Disordered" evidence="6">
    <location>
        <begin position="510"/>
        <end position="770"/>
    </location>
</feature>
<dbReference type="PANTHER" id="PTHR42749:SF1">
    <property type="entry name" value="CELL SHAPE-DETERMINING PROTEIN MREB"/>
    <property type="match status" value="1"/>
</dbReference>
<evidence type="ECO:0000256" key="6">
    <source>
        <dbReference type="SAM" id="MobiDB-lite"/>
    </source>
</evidence>
<comment type="similarity">
    <text evidence="1">Belongs to the heat shock protein 70 family.</text>
</comment>
<dbReference type="RefSeq" id="WP_204002453.1">
    <property type="nucleotide sequence ID" value="NZ_BOPG01000048.1"/>
</dbReference>
<feature type="compositionally biased region" description="Polar residues" evidence="6">
    <location>
        <begin position="527"/>
        <end position="539"/>
    </location>
</feature>
<dbReference type="Gene3D" id="3.30.420.40">
    <property type="match status" value="2"/>
</dbReference>
<keyword evidence="2" id="KW-0547">Nucleotide-binding</keyword>
<reference evidence="8" key="1">
    <citation type="submission" date="2021-01" db="EMBL/GenBank/DDBJ databases">
        <title>Whole genome shotgun sequence of Virgisporangium aurantiacum NBRC 16421.</title>
        <authorList>
            <person name="Komaki H."/>
            <person name="Tamura T."/>
        </authorList>
    </citation>
    <scope>NUCLEOTIDE SEQUENCE</scope>
    <source>
        <strain evidence="8">NBRC 16421</strain>
    </source>
</reference>
<dbReference type="GO" id="GO:0140662">
    <property type="term" value="F:ATP-dependent protein folding chaperone"/>
    <property type="evidence" value="ECO:0007669"/>
    <property type="project" value="InterPro"/>
</dbReference>
<feature type="compositionally biased region" description="Low complexity" evidence="6">
    <location>
        <begin position="597"/>
        <end position="620"/>
    </location>
</feature>
<organism evidence="8 9">
    <name type="scientific">Virgisporangium aurantiacum</name>
    <dbReference type="NCBI Taxonomy" id="175570"/>
    <lineage>
        <taxon>Bacteria</taxon>
        <taxon>Bacillati</taxon>
        <taxon>Actinomycetota</taxon>
        <taxon>Actinomycetes</taxon>
        <taxon>Micromonosporales</taxon>
        <taxon>Micromonosporaceae</taxon>
        <taxon>Virgisporangium</taxon>
    </lineage>
</organism>
<dbReference type="Proteomes" id="UP000612585">
    <property type="component" value="Unassembled WGS sequence"/>
</dbReference>
<sequence>MTGGDGFVLGVDFGTSNTVAMLRRPDGRVTPLLFDGTPVLPSAVFAAPDGTLFVGRDALHHGRHRPDGLEPNPKRRIDDGTVLLSGVGCAVPDLVGAVLGRVADEATRVAGHRPETLVLSHPAGWGPVRRLTLSDAADAVGLPQPVFVPEPVAAAMYFTSVLRGSVPAGAALLVYDLGAGTFDVTVLRAGSSFEVLGSDGLDDVGGLDVDAAVVAWLRDQYDDATWERLTRPVSDEDRRLRLDLWAEARVAKEMLSRTAAVLMRPPLLDQEIPLTLAEFERITQPLIDRTVRTAQGLARYCAVTAAQVLLVGGSSRIPLVATALHRAFGVAPTVTEQPETVVAEGCVFAPVVPPPNPPATALIQGDHDPVALSTVLPIGAGLTTEPFTGDFEPAPGALPAAPLGRSVLPAVPSQGGAPAPASAPSPLSPAPLPSPSPAPSPGAAPSARLRTASVATLPASALPPGTIPEARAGEASVATGLLWPPLPPTIASHPLAATPESTADTARLIPATQGTPRNAGPARQMSLGPTTAPNRNWPSLTPPRDDPGTPEKRPASTGGKSTSPAKPPPPPPDSPAPLGSPEALSAPMAPSAPPAPSAASAPPAALDSPAWPAWQAASAPAAPPDSPARPAPSDPPAPPDPPTWPAASAPATPPDPPTWPAASAPAAPADSPTWPAASAPPAPPGPPVVPRQARPVRAAASVEAEPAPPTRGRSAQRGQAQQGQAQEGQEQPGQSQQEQSQQGRAQQGEARRAQQGQTQQGQAQEGQARVRSARRGRARVAIALLSVVVLLAAAAVTLIVTVPTGRDRFGATSPSAGPAFPTWAVRYADSLATQRGWSATADLNEKVECVFRNGRLEIDMRKGGIFRCPGQRDELTDFALRMDVFLLDGQACAGIWFRRGTHEGGKDSSYVLKICRTELVLGHHHADGNIAEFARFRIDELGTGTRSVVGLAVRGGDISLYLDDRFVGAHHDAAFADGRVALGIAVARDLGAGRVGFSNIELRTP</sequence>
<feature type="compositionally biased region" description="Basic and acidic residues" evidence="6">
    <location>
        <begin position="543"/>
        <end position="554"/>
    </location>
</feature>
<keyword evidence="5" id="KW-0143">Chaperone</keyword>
<dbReference type="GO" id="GO:0005524">
    <property type="term" value="F:ATP binding"/>
    <property type="evidence" value="ECO:0007669"/>
    <property type="project" value="UniProtKB-KW"/>
</dbReference>
<feature type="region of interest" description="Disordered" evidence="6">
    <location>
        <begin position="409"/>
        <end position="448"/>
    </location>
</feature>
<keyword evidence="9" id="KW-1185">Reference proteome</keyword>
<keyword evidence="7" id="KW-0472">Membrane</keyword>
<evidence type="ECO:0000313" key="8">
    <source>
        <dbReference type="EMBL" id="GIJ59646.1"/>
    </source>
</evidence>